<dbReference type="PANTHER" id="PTHR24186:SF37">
    <property type="entry name" value="PGG DOMAIN-CONTAINING PROTEIN"/>
    <property type="match status" value="1"/>
</dbReference>
<dbReference type="InterPro" id="IPR026961">
    <property type="entry name" value="PGG_dom"/>
</dbReference>
<sequence>MTKYLIGNGTIQLFDLTVAKEISGVTMVVVGLIAAMAFSAVVSPPGGLWQDDTSSHRAGKAVMASSHPKLYKLFSRANTTAFVSSLLVIFLNTINAINSAEIFVVVIWYATLVAMASIGVSYGASVAITNPAETQRVGQIIAVVSAGFGGIFVFVLVLVIIMRSYSKWKTLKLQHPDLTITDRFFRGFHEGFKKGFETTTQVFE</sequence>
<keyword evidence="6 7" id="KW-0472">Membrane</keyword>
<evidence type="ECO:0000313" key="9">
    <source>
        <dbReference type="EMBL" id="KAG6404656.1"/>
    </source>
</evidence>
<proteinExistence type="predicted"/>
<dbReference type="AlphaFoldDB" id="A0A8X8X355"/>
<evidence type="ECO:0000256" key="3">
    <source>
        <dbReference type="ARBA" id="ARBA00022737"/>
    </source>
</evidence>
<feature type="transmembrane region" description="Helical" evidence="7">
    <location>
        <begin position="140"/>
        <end position="162"/>
    </location>
</feature>
<keyword evidence="10" id="KW-1185">Reference proteome</keyword>
<gene>
    <name evidence="9" type="ORF">SASPL_136909</name>
</gene>
<evidence type="ECO:0000256" key="2">
    <source>
        <dbReference type="ARBA" id="ARBA00022692"/>
    </source>
</evidence>
<evidence type="ECO:0000256" key="1">
    <source>
        <dbReference type="ARBA" id="ARBA00004141"/>
    </source>
</evidence>
<dbReference type="Proteomes" id="UP000298416">
    <property type="component" value="Unassembled WGS sequence"/>
</dbReference>
<evidence type="ECO:0000256" key="7">
    <source>
        <dbReference type="SAM" id="Phobius"/>
    </source>
</evidence>
<evidence type="ECO:0000256" key="5">
    <source>
        <dbReference type="ARBA" id="ARBA00023043"/>
    </source>
</evidence>
<dbReference type="Pfam" id="PF13962">
    <property type="entry name" value="PGG"/>
    <property type="match status" value="1"/>
</dbReference>
<evidence type="ECO:0000259" key="8">
    <source>
        <dbReference type="Pfam" id="PF13962"/>
    </source>
</evidence>
<reference evidence="9" key="1">
    <citation type="submission" date="2018-01" db="EMBL/GenBank/DDBJ databases">
        <authorList>
            <person name="Mao J.F."/>
        </authorList>
    </citation>
    <scope>NUCLEOTIDE SEQUENCE</scope>
    <source>
        <strain evidence="9">Huo1</strain>
        <tissue evidence="9">Leaf</tissue>
    </source>
</reference>
<dbReference type="EMBL" id="PNBA02000013">
    <property type="protein sequence ID" value="KAG6404656.1"/>
    <property type="molecule type" value="Genomic_DNA"/>
</dbReference>
<feature type="transmembrane region" description="Helical" evidence="7">
    <location>
        <begin position="103"/>
        <end position="128"/>
    </location>
</feature>
<feature type="transmembrane region" description="Helical" evidence="7">
    <location>
        <begin position="73"/>
        <end position="91"/>
    </location>
</feature>
<dbReference type="GO" id="GO:0005886">
    <property type="term" value="C:plasma membrane"/>
    <property type="evidence" value="ECO:0007669"/>
    <property type="project" value="TreeGrafter"/>
</dbReference>
<evidence type="ECO:0000256" key="4">
    <source>
        <dbReference type="ARBA" id="ARBA00022989"/>
    </source>
</evidence>
<keyword evidence="3" id="KW-0677">Repeat</keyword>
<name>A0A8X8X355_SALSN</name>
<dbReference type="PANTHER" id="PTHR24186">
    <property type="entry name" value="PROTEIN PHOSPHATASE 1 REGULATORY SUBUNIT"/>
    <property type="match status" value="1"/>
</dbReference>
<accession>A0A8X8X355</accession>
<organism evidence="9">
    <name type="scientific">Salvia splendens</name>
    <name type="common">Scarlet sage</name>
    <dbReference type="NCBI Taxonomy" id="180675"/>
    <lineage>
        <taxon>Eukaryota</taxon>
        <taxon>Viridiplantae</taxon>
        <taxon>Streptophyta</taxon>
        <taxon>Embryophyta</taxon>
        <taxon>Tracheophyta</taxon>
        <taxon>Spermatophyta</taxon>
        <taxon>Magnoliopsida</taxon>
        <taxon>eudicotyledons</taxon>
        <taxon>Gunneridae</taxon>
        <taxon>Pentapetalae</taxon>
        <taxon>asterids</taxon>
        <taxon>lamiids</taxon>
        <taxon>Lamiales</taxon>
        <taxon>Lamiaceae</taxon>
        <taxon>Nepetoideae</taxon>
        <taxon>Mentheae</taxon>
        <taxon>Salviinae</taxon>
        <taxon>Salvia</taxon>
        <taxon>Salvia subgen. Calosphace</taxon>
        <taxon>core Calosphace</taxon>
    </lineage>
</organism>
<keyword evidence="5" id="KW-0040">ANK repeat</keyword>
<reference evidence="9" key="2">
    <citation type="submission" date="2020-08" db="EMBL/GenBank/DDBJ databases">
        <title>Plant Genome Project.</title>
        <authorList>
            <person name="Zhang R.-G."/>
        </authorList>
    </citation>
    <scope>NUCLEOTIDE SEQUENCE</scope>
    <source>
        <strain evidence="9">Huo1</strain>
        <tissue evidence="9">Leaf</tissue>
    </source>
</reference>
<evidence type="ECO:0000256" key="6">
    <source>
        <dbReference type="ARBA" id="ARBA00023136"/>
    </source>
</evidence>
<feature type="transmembrane region" description="Helical" evidence="7">
    <location>
        <begin position="21"/>
        <end position="42"/>
    </location>
</feature>
<protein>
    <recommendedName>
        <fullName evidence="8">PGG domain-containing protein</fullName>
    </recommendedName>
</protein>
<comment type="caution">
    <text evidence="9">The sequence shown here is derived from an EMBL/GenBank/DDBJ whole genome shotgun (WGS) entry which is preliminary data.</text>
</comment>
<keyword evidence="4 7" id="KW-1133">Transmembrane helix</keyword>
<feature type="domain" description="PGG" evidence="8">
    <location>
        <begin position="20"/>
        <end position="128"/>
    </location>
</feature>
<evidence type="ECO:0000313" key="10">
    <source>
        <dbReference type="Proteomes" id="UP000298416"/>
    </source>
</evidence>
<keyword evidence="2 7" id="KW-0812">Transmembrane</keyword>
<comment type="subcellular location">
    <subcellularLocation>
        <location evidence="1">Membrane</location>
        <topology evidence="1">Multi-pass membrane protein</topology>
    </subcellularLocation>
</comment>